<sequence>MAYITPFVNRIERLGTLDRIARPAAAAVQRLVRPRQVRNVLSGTLLGHPAHPALSQIPIGAWSMATLLDTIGGERSAPAAGLLNAVGVAAALPAAASGLNDWSDSQEEAAPRRVGVVHAAANSTALGFYTASLVARLQGRRSRATLLGCTGFGVMLAGVYLGGHIAFTNAYNVNHTATENRPQDWTPVLSDAHLSEGALRKVPAGDTHVLLTRTQGQVLALSSTCSHMGGPLQEGRIEDGCVVCPWHGSSFSLATGNVFRGPASAPQPAYETRVRAGQIEVRARC</sequence>
<evidence type="ECO:0000256" key="3">
    <source>
        <dbReference type="ARBA" id="ARBA00023004"/>
    </source>
</evidence>
<gene>
    <name evidence="7" type="ORF">GCM10011583_44900</name>
</gene>
<keyword evidence="5" id="KW-1133">Transmembrane helix</keyword>
<dbReference type="PANTHER" id="PTHR21496">
    <property type="entry name" value="FERREDOXIN-RELATED"/>
    <property type="match status" value="1"/>
</dbReference>
<keyword evidence="8" id="KW-1185">Reference proteome</keyword>
<dbReference type="CDD" id="cd03467">
    <property type="entry name" value="Rieske"/>
    <property type="match status" value="1"/>
</dbReference>
<dbReference type="InterPro" id="IPR036922">
    <property type="entry name" value="Rieske_2Fe-2S_sf"/>
</dbReference>
<evidence type="ECO:0000256" key="2">
    <source>
        <dbReference type="ARBA" id="ARBA00022723"/>
    </source>
</evidence>
<dbReference type="InterPro" id="IPR017941">
    <property type="entry name" value="Rieske_2Fe-2S"/>
</dbReference>
<evidence type="ECO:0000259" key="6">
    <source>
        <dbReference type="PROSITE" id="PS51296"/>
    </source>
</evidence>
<dbReference type="EMBL" id="BMMV01000015">
    <property type="protein sequence ID" value="GGK08008.1"/>
    <property type="molecule type" value="Genomic_DNA"/>
</dbReference>
<accession>A0ABQ2EGV1</accession>
<evidence type="ECO:0000256" key="4">
    <source>
        <dbReference type="ARBA" id="ARBA00023014"/>
    </source>
</evidence>
<dbReference type="Gene3D" id="2.102.10.10">
    <property type="entry name" value="Rieske [2Fe-2S] iron-sulphur domain"/>
    <property type="match status" value="1"/>
</dbReference>
<dbReference type="RefSeq" id="WP_189109327.1">
    <property type="nucleotide sequence ID" value="NZ_BMMV01000015.1"/>
</dbReference>
<keyword evidence="4" id="KW-0411">Iron-sulfur</keyword>
<organism evidence="7 8">
    <name type="scientific">Streptomyces camponoticapitis</name>
    <dbReference type="NCBI Taxonomy" id="1616125"/>
    <lineage>
        <taxon>Bacteria</taxon>
        <taxon>Bacillati</taxon>
        <taxon>Actinomycetota</taxon>
        <taxon>Actinomycetes</taxon>
        <taxon>Kitasatosporales</taxon>
        <taxon>Streptomycetaceae</taxon>
        <taxon>Streptomyces</taxon>
    </lineage>
</organism>
<dbReference type="Proteomes" id="UP000660265">
    <property type="component" value="Unassembled WGS sequence"/>
</dbReference>
<evidence type="ECO:0000313" key="8">
    <source>
        <dbReference type="Proteomes" id="UP000660265"/>
    </source>
</evidence>
<feature type="transmembrane region" description="Helical" evidence="5">
    <location>
        <begin position="146"/>
        <end position="167"/>
    </location>
</feature>
<dbReference type="Pfam" id="PF09990">
    <property type="entry name" value="DUF2231"/>
    <property type="match status" value="1"/>
</dbReference>
<comment type="caution">
    <text evidence="7">The sequence shown here is derived from an EMBL/GenBank/DDBJ whole genome shotgun (WGS) entry which is preliminary data.</text>
</comment>
<dbReference type="PANTHER" id="PTHR21496:SF23">
    <property type="entry name" value="3-PHENYLPROPIONATE_CINNAMIC ACID DIOXYGENASE FERREDOXIN SUBUNIT"/>
    <property type="match status" value="1"/>
</dbReference>
<keyword evidence="5" id="KW-0472">Membrane</keyword>
<evidence type="ECO:0000256" key="1">
    <source>
        <dbReference type="ARBA" id="ARBA00022714"/>
    </source>
</evidence>
<dbReference type="Pfam" id="PF00355">
    <property type="entry name" value="Rieske"/>
    <property type="match status" value="1"/>
</dbReference>
<proteinExistence type="predicted"/>
<keyword evidence="5" id="KW-0812">Transmembrane</keyword>
<keyword evidence="1" id="KW-0001">2Fe-2S</keyword>
<keyword evidence="2" id="KW-0479">Metal-binding</keyword>
<dbReference type="PROSITE" id="PS51296">
    <property type="entry name" value="RIESKE"/>
    <property type="match status" value="1"/>
</dbReference>
<dbReference type="SUPFAM" id="SSF50022">
    <property type="entry name" value="ISP domain"/>
    <property type="match status" value="1"/>
</dbReference>
<evidence type="ECO:0000313" key="7">
    <source>
        <dbReference type="EMBL" id="GGK08008.1"/>
    </source>
</evidence>
<reference evidence="8" key="1">
    <citation type="journal article" date="2019" name="Int. J. Syst. Evol. Microbiol.">
        <title>The Global Catalogue of Microorganisms (GCM) 10K type strain sequencing project: providing services to taxonomists for standard genome sequencing and annotation.</title>
        <authorList>
            <consortium name="The Broad Institute Genomics Platform"/>
            <consortium name="The Broad Institute Genome Sequencing Center for Infectious Disease"/>
            <person name="Wu L."/>
            <person name="Ma J."/>
        </authorList>
    </citation>
    <scope>NUCLEOTIDE SEQUENCE [LARGE SCALE GENOMIC DNA]</scope>
    <source>
        <strain evidence="8">CGMCC 4.7275</strain>
    </source>
</reference>
<dbReference type="InterPro" id="IPR019251">
    <property type="entry name" value="DUF2231_TM"/>
</dbReference>
<protein>
    <recommendedName>
        <fullName evidence="6">Rieske domain-containing protein</fullName>
    </recommendedName>
</protein>
<keyword evidence="3" id="KW-0408">Iron</keyword>
<feature type="domain" description="Rieske" evidence="6">
    <location>
        <begin position="185"/>
        <end position="281"/>
    </location>
</feature>
<name>A0ABQ2EGV1_9ACTN</name>
<evidence type="ECO:0000256" key="5">
    <source>
        <dbReference type="SAM" id="Phobius"/>
    </source>
</evidence>